<reference evidence="6" key="1">
    <citation type="journal article" date="2019" name="Int. J. Syst. Evol. Microbiol.">
        <title>The Global Catalogue of Microorganisms (GCM) 10K type strain sequencing project: providing services to taxonomists for standard genome sequencing and annotation.</title>
        <authorList>
            <consortium name="The Broad Institute Genomics Platform"/>
            <consortium name="The Broad Institute Genome Sequencing Center for Infectious Disease"/>
            <person name="Wu L."/>
            <person name="Ma J."/>
        </authorList>
    </citation>
    <scope>NUCLEOTIDE SEQUENCE [LARGE SCALE GENOMIC DNA]</scope>
    <source>
        <strain evidence="6">JCM 16902</strain>
    </source>
</reference>
<organism evidence="5 6">
    <name type="scientific">Kineosporia mesophila</name>
    <dbReference type="NCBI Taxonomy" id="566012"/>
    <lineage>
        <taxon>Bacteria</taxon>
        <taxon>Bacillati</taxon>
        <taxon>Actinomycetota</taxon>
        <taxon>Actinomycetes</taxon>
        <taxon>Kineosporiales</taxon>
        <taxon>Kineosporiaceae</taxon>
        <taxon>Kineosporia</taxon>
    </lineage>
</organism>
<keyword evidence="3" id="KW-0560">Oxidoreductase</keyword>
<evidence type="ECO:0000256" key="3">
    <source>
        <dbReference type="ARBA" id="ARBA00023002"/>
    </source>
</evidence>
<feature type="domain" description="Bacterial bifunctional deaminase-reductase C-terminal" evidence="4">
    <location>
        <begin position="43"/>
        <end position="233"/>
    </location>
</feature>
<dbReference type="RefSeq" id="WP_231486354.1">
    <property type="nucleotide sequence ID" value="NZ_BAAAZO010000013.1"/>
</dbReference>
<sequence>MTVLQLLLPGRAEVGNLTTDPEPTVQALADLYAYPEPVSSRGWVRANMVSTLDGSASGPDGVSGSLGGAVDRATFKVLRGLSDVVLVGAGTVRAEGYGAPQTDAAFADRRRARGQRPAPALAVVTRSGRMPGGNGLFEGSSPTFVITTAQADLARLRDLAGRDQVIVAGDDDVDLDDAVRVLAGRGFRRILLEGGPSLLGQALAQGQVDELCLTWAPLMVAGDGPRIAIGPPALVRARPAHLIAAEDVLLGRWLVQHIPNN</sequence>
<proteinExistence type="predicted"/>
<protein>
    <submittedName>
        <fullName evidence="5">Bifunctional diaminohydroxyphosphoribosylaminopyrimidine deaminase/5-amino-6-(5-phosphoribosylamino)uracil reductase</fullName>
    </submittedName>
</protein>
<dbReference type="InterPro" id="IPR024072">
    <property type="entry name" value="DHFR-like_dom_sf"/>
</dbReference>
<dbReference type="InterPro" id="IPR002734">
    <property type="entry name" value="RibDG_C"/>
</dbReference>
<dbReference type="PANTHER" id="PTHR38011:SF7">
    <property type="entry name" value="2,5-DIAMINO-6-RIBOSYLAMINO-4(3H)-PYRIMIDINONE 5'-PHOSPHATE REDUCTASE"/>
    <property type="match status" value="1"/>
</dbReference>
<dbReference type="InterPro" id="IPR050765">
    <property type="entry name" value="Riboflavin_Biosynth_HTPR"/>
</dbReference>
<gene>
    <name evidence="5" type="primary">ribD_2</name>
    <name evidence="5" type="ORF">GCM10022223_67850</name>
</gene>
<name>A0ABP7AT52_9ACTN</name>
<comment type="pathway">
    <text evidence="1">Cofactor biosynthesis; riboflavin biosynthesis.</text>
</comment>
<accession>A0ABP7AT52</accession>
<evidence type="ECO:0000256" key="2">
    <source>
        <dbReference type="ARBA" id="ARBA00022857"/>
    </source>
</evidence>
<comment type="caution">
    <text evidence="5">The sequence shown here is derived from an EMBL/GenBank/DDBJ whole genome shotgun (WGS) entry which is preliminary data.</text>
</comment>
<dbReference type="SUPFAM" id="SSF53597">
    <property type="entry name" value="Dihydrofolate reductase-like"/>
    <property type="match status" value="1"/>
</dbReference>
<dbReference type="EMBL" id="BAAAZO010000013">
    <property type="protein sequence ID" value="GAA3639237.1"/>
    <property type="molecule type" value="Genomic_DNA"/>
</dbReference>
<evidence type="ECO:0000259" key="4">
    <source>
        <dbReference type="Pfam" id="PF01872"/>
    </source>
</evidence>
<keyword evidence="2" id="KW-0521">NADP</keyword>
<dbReference type="Proteomes" id="UP001501074">
    <property type="component" value="Unassembled WGS sequence"/>
</dbReference>
<dbReference type="Pfam" id="PF01872">
    <property type="entry name" value="RibD_C"/>
    <property type="match status" value="1"/>
</dbReference>
<dbReference type="PANTHER" id="PTHR38011">
    <property type="entry name" value="DIHYDROFOLATE REDUCTASE FAMILY PROTEIN (AFU_ORTHOLOGUE AFUA_8G06820)"/>
    <property type="match status" value="1"/>
</dbReference>
<evidence type="ECO:0000256" key="1">
    <source>
        <dbReference type="ARBA" id="ARBA00005104"/>
    </source>
</evidence>
<dbReference type="Gene3D" id="3.40.430.10">
    <property type="entry name" value="Dihydrofolate Reductase, subunit A"/>
    <property type="match status" value="1"/>
</dbReference>
<keyword evidence="6" id="KW-1185">Reference proteome</keyword>
<evidence type="ECO:0000313" key="5">
    <source>
        <dbReference type="EMBL" id="GAA3639237.1"/>
    </source>
</evidence>
<evidence type="ECO:0000313" key="6">
    <source>
        <dbReference type="Proteomes" id="UP001501074"/>
    </source>
</evidence>